<feature type="compositionally biased region" description="Polar residues" evidence="4">
    <location>
        <begin position="1"/>
        <end position="13"/>
    </location>
</feature>
<dbReference type="PANTHER" id="PTHR46200">
    <property type="entry name" value="GATOR COMPLEX PROTEIN WDR24"/>
    <property type="match status" value="1"/>
</dbReference>
<keyword evidence="6" id="KW-1185">Reference proteome</keyword>
<evidence type="ECO:0000256" key="2">
    <source>
        <dbReference type="ARBA" id="ARBA00022737"/>
    </source>
</evidence>
<name>A0A1X6N617_9APHY</name>
<proteinExistence type="predicted"/>
<gene>
    <name evidence="5" type="ORF">POSPLADRAFT_1138306</name>
</gene>
<evidence type="ECO:0008006" key="7">
    <source>
        <dbReference type="Google" id="ProtNLM"/>
    </source>
</evidence>
<keyword evidence="1 3" id="KW-0853">WD repeat</keyword>
<dbReference type="PANTHER" id="PTHR46200:SF1">
    <property type="entry name" value="GATOR COMPLEX PROTEIN WDR24"/>
    <property type="match status" value="1"/>
</dbReference>
<evidence type="ECO:0000256" key="4">
    <source>
        <dbReference type="SAM" id="MobiDB-lite"/>
    </source>
</evidence>
<dbReference type="InterPro" id="IPR036322">
    <property type="entry name" value="WD40_repeat_dom_sf"/>
</dbReference>
<evidence type="ECO:0000256" key="3">
    <source>
        <dbReference type="PROSITE-ProRule" id="PRU00221"/>
    </source>
</evidence>
<feature type="compositionally biased region" description="Low complexity" evidence="4">
    <location>
        <begin position="680"/>
        <end position="694"/>
    </location>
</feature>
<feature type="compositionally biased region" description="Polar residues" evidence="4">
    <location>
        <begin position="765"/>
        <end position="775"/>
    </location>
</feature>
<dbReference type="SMART" id="SM00320">
    <property type="entry name" value="WD40"/>
    <property type="match status" value="2"/>
</dbReference>
<organism evidence="5 6">
    <name type="scientific">Postia placenta MAD-698-R-SB12</name>
    <dbReference type="NCBI Taxonomy" id="670580"/>
    <lineage>
        <taxon>Eukaryota</taxon>
        <taxon>Fungi</taxon>
        <taxon>Dikarya</taxon>
        <taxon>Basidiomycota</taxon>
        <taxon>Agaricomycotina</taxon>
        <taxon>Agaricomycetes</taxon>
        <taxon>Polyporales</taxon>
        <taxon>Adustoporiaceae</taxon>
        <taxon>Rhodonia</taxon>
    </lineage>
</organism>
<dbReference type="GO" id="GO:1904263">
    <property type="term" value="P:positive regulation of TORC1 signaling"/>
    <property type="evidence" value="ECO:0007669"/>
    <property type="project" value="TreeGrafter"/>
</dbReference>
<feature type="compositionally biased region" description="Polar residues" evidence="4">
    <location>
        <begin position="595"/>
        <end position="613"/>
    </location>
</feature>
<dbReference type="STRING" id="670580.A0A1X6N617"/>
<dbReference type="GO" id="GO:0005774">
    <property type="term" value="C:vacuolar membrane"/>
    <property type="evidence" value="ECO:0007669"/>
    <property type="project" value="TreeGrafter"/>
</dbReference>
<feature type="compositionally biased region" description="Polar residues" evidence="4">
    <location>
        <begin position="695"/>
        <end position="710"/>
    </location>
</feature>
<dbReference type="Gene3D" id="2.130.10.10">
    <property type="entry name" value="YVTN repeat-like/Quinoprotein amine dehydrogenase"/>
    <property type="match status" value="1"/>
</dbReference>
<dbReference type="RefSeq" id="XP_024340647.1">
    <property type="nucleotide sequence ID" value="XM_024484889.1"/>
</dbReference>
<dbReference type="EMBL" id="KZ110594">
    <property type="protein sequence ID" value="OSX63853.1"/>
    <property type="molecule type" value="Genomic_DNA"/>
</dbReference>
<dbReference type="PROSITE" id="PS50082">
    <property type="entry name" value="WD_REPEATS_2"/>
    <property type="match status" value="1"/>
</dbReference>
<dbReference type="InterPro" id="IPR015943">
    <property type="entry name" value="WD40/YVTN_repeat-like_dom_sf"/>
</dbReference>
<feature type="compositionally biased region" description="Low complexity" evidence="4">
    <location>
        <begin position="829"/>
        <end position="839"/>
    </location>
</feature>
<dbReference type="InterPro" id="IPR001680">
    <property type="entry name" value="WD40_rpt"/>
</dbReference>
<feature type="repeat" description="WD" evidence="3">
    <location>
        <begin position="276"/>
        <end position="292"/>
    </location>
</feature>
<feature type="region of interest" description="Disordered" evidence="4">
    <location>
        <begin position="1076"/>
        <end position="1145"/>
    </location>
</feature>
<keyword evidence="2" id="KW-0677">Repeat</keyword>
<evidence type="ECO:0000256" key="1">
    <source>
        <dbReference type="ARBA" id="ARBA00022574"/>
    </source>
</evidence>
<reference evidence="5 6" key="1">
    <citation type="submission" date="2017-04" db="EMBL/GenBank/DDBJ databases">
        <title>Genome Sequence of the Model Brown-Rot Fungus Postia placenta SB12.</title>
        <authorList>
            <consortium name="DOE Joint Genome Institute"/>
            <person name="Gaskell J."/>
            <person name="Kersten P."/>
            <person name="Larrondo L.F."/>
            <person name="Canessa P."/>
            <person name="Martinez D."/>
            <person name="Hibbett D."/>
            <person name="Schmoll M."/>
            <person name="Kubicek C.P."/>
            <person name="Martinez A.T."/>
            <person name="Yadav J."/>
            <person name="Master E."/>
            <person name="Magnuson J.K."/>
            <person name="James T."/>
            <person name="Yaver D."/>
            <person name="Berka R."/>
            <person name="Labutti K."/>
            <person name="Lipzen A."/>
            <person name="Aerts A."/>
            <person name="Barry K."/>
            <person name="Henrissat B."/>
            <person name="Blanchette R."/>
            <person name="Grigoriev I."/>
            <person name="Cullen D."/>
        </authorList>
    </citation>
    <scope>NUCLEOTIDE SEQUENCE [LARGE SCALE GENOMIC DNA]</scope>
    <source>
        <strain evidence="5 6">MAD-698-R-SB12</strain>
    </source>
</reference>
<dbReference type="Proteomes" id="UP000194127">
    <property type="component" value="Unassembled WGS sequence"/>
</dbReference>
<dbReference type="SUPFAM" id="SSF50978">
    <property type="entry name" value="WD40 repeat-like"/>
    <property type="match status" value="1"/>
</dbReference>
<feature type="region of interest" description="Disordered" evidence="4">
    <location>
        <begin position="677"/>
        <end position="839"/>
    </location>
</feature>
<dbReference type="AlphaFoldDB" id="A0A1X6N617"/>
<dbReference type="GeneID" id="36329838"/>
<feature type="region of interest" description="Disordered" evidence="4">
    <location>
        <begin position="1"/>
        <end position="44"/>
    </location>
</feature>
<dbReference type="GO" id="GO:0061700">
    <property type="term" value="C:GATOR2 complex"/>
    <property type="evidence" value="ECO:0007669"/>
    <property type="project" value="TreeGrafter"/>
</dbReference>
<dbReference type="GO" id="GO:0005829">
    <property type="term" value="C:cytosol"/>
    <property type="evidence" value="ECO:0007669"/>
    <property type="project" value="TreeGrafter"/>
</dbReference>
<feature type="compositionally biased region" description="Basic residues" evidence="4">
    <location>
        <begin position="812"/>
        <end position="828"/>
    </location>
</feature>
<dbReference type="InterPro" id="IPR037590">
    <property type="entry name" value="WDR24"/>
</dbReference>
<feature type="compositionally biased region" description="Low complexity" evidence="4">
    <location>
        <begin position="645"/>
        <end position="659"/>
    </location>
</feature>
<feature type="compositionally biased region" description="Low complexity" evidence="4">
    <location>
        <begin position="794"/>
        <end position="811"/>
    </location>
</feature>
<sequence>MPLATPSVSQRPSIQHIGPASLLTVPPDAYSDSRTHGPKGPTRHVRLSRATSRGGGAIAKGEDESRCVVAGRESLRILRFAAPSTVGSAHPAEHKHATGRGGYRVEASRNFWDGSGLHVESASTDVVWGHNTFSNKILTSARNGELIMWDLNKSGPSKYEHETILVPFTPSPILQYSRTIASLALLTVIYASGWDLNVGQRGQLDRIPAAHSGPILALDWSSTSASPSPAQQSTPNSWYSSSGSALGLLDDIIPGSGGVSKGSGAREGDGAGLGWLASGGLDRCVKVWDLTTPPGRYHIHHQPAYTLRTSYPVRRVAWRPGYDCELAIVSNTDLGSTTDMHNPTASPSTAVGSAPGLFSAMSSPLLGATSLNIIQSINSIEDGSQAGSSNVNDPVEIWDVRRGYIAKWSVNDAVGEGGVTDVAFADSHAMWAQHSTGAFSQLDLRYSHKPLDAIPRVAATWDAAGSLAFVTDRPRRWEIPYDDLDSESAATMQGWQGSAKKPGDSPFVPVSQNMGTVVYGDCDDLDAFVKLAREYIYEGNTKTNIWKIEAAQTWFLLENLLTDLVPPSPPPTSVHQAAPALSHSISAPAAIPTLTSIQPITPHPQRSMSTNHDSTIKHKDKSPGSLSKNSDDRPGSSKQSPQRLTPSSSTTSSPHHTSSALPQLPATLLARRESNAGLTPLMRPRMPSSLRRSSFAQSTYSAHSDSPTDSSRSRGSHKGVGDGALEDSDSDSEGNQGATAGDALKTKNENEDEVHGRTPSHLHSRANTPHPSPLSQVADAHSWTEDEKEDEDSPSPASTSDSDSGLSSSRRTASRRGKRSTTRSRTRSRSSTVASLVVSPSSRRMFIRRDSNSSIQTVTAVNVDQDFDDNDIVRSVDTVQVRRKVSTPTVASPHHRRVRSQAISSEFFPDMDHYVSDDAVAPLDGGTVVDVEYCQAIRDAESRYRELGWASLREAFESFADTGRVQLCAFLAIVAPQQLKVSKERRLRLIQSYIDILSRLRLHTPAAYMRKFVDEEEIRATTTSLPQAHPCARDANAPLRHLPVRALLFKCPVCMHGGHQECYRNYYTRRPLVELAGPEPPESRRPRLSTISIPDLGTVPKKSGRAPSRSRSATGIDSDGSSDDSHGMGGSTTSGGDLTDNDVPTLRQAMHGHPCAAGCGHFCWAVTKS</sequence>
<dbReference type="GO" id="GO:0016239">
    <property type="term" value="P:positive regulation of macroautophagy"/>
    <property type="evidence" value="ECO:0007669"/>
    <property type="project" value="TreeGrafter"/>
</dbReference>
<protein>
    <recommendedName>
        <fullName evidence="7">WD40 repeat-like protein</fullName>
    </recommendedName>
</protein>
<evidence type="ECO:0000313" key="6">
    <source>
        <dbReference type="Proteomes" id="UP000194127"/>
    </source>
</evidence>
<evidence type="ECO:0000313" key="5">
    <source>
        <dbReference type="EMBL" id="OSX63853.1"/>
    </source>
</evidence>
<feature type="region of interest" description="Disordered" evidence="4">
    <location>
        <begin position="595"/>
        <end position="664"/>
    </location>
</feature>
<dbReference type="OrthoDB" id="60955at2759"/>
<feature type="compositionally biased region" description="Basic and acidic residues" evidence="4">
    <location>
        <begin position="744"/>
        <end position="756"/>
    </location>
</feature>
<accession>A0A1X6N617</accession>